<evidence type="ECO:0000259" key="9">
    <source>
        <dbReference type="Pfam" id="PF13515"/>
    </source>
</evidence>
<feature type="transmembrane region" description="Helical" evidence="7">
    <location>
        <begin position="518"/>
        <end position="540"/>
    </location>
</feature>
<dbReference type="NCBIfam" id="TIGR01666">
    <property type="entry name" value="YCCS"/>
    <property type="match status" value="1"/>
</dbReference>
<evidence type="ECO:0000256" key="3">
    <source>
        <dbReference type="ARBA" id="ARBA00022692"/>
    </source>
</evidence>
<organism evidence="10 11">
    <name type="scientific">Xanthomonas dyei</name>
    <dbReference type="NCBI Taxonomy" id="743699"/>
    <lineage>
        <taxon>Bacteria</taxon>
        <taxon>Pseudomonadati</taxon>
        <taxon>Pseudomonadota</taxon>
        <taxon>Gammaproteobacteria</taxon>
        <taxon>Lysobacterales</taxon>
        <taxon>Lysobacteraceae</taxon>
        <taxon>Xanthomonas</taxon>
    </lineage>
</organism>
<keyword evidence="2" id="KW-1003">Cell membrane</keyword>
<protein>
    <submittedName>
        <fullName evidence="10">YccS family putative transporter</fullName>
    </submittedName>
</protein>
<evidence type="ECO:0000259" key="8">
    <source>
        <dbReference type="Pfam" id="PF12805"/>
    </source>
</evidence>
<proteinExistence type="inferred from homology"/>
<evidence type="ECO:0000313" key="11">
    <source>
        <dbReference type="Proteomes" id="UP001304534"/>
    </source>
</evidence>
<name>A0ABZ0DER9_9XANT</name>
<evidence type="ECO:0000313" key="10">
    <source>
        <dbReference type="EMBL" id="WOB26976.1"/>
    </source>
</evidence>
<dbReference type="InterPro" id="IPR010020">
    <property type="entry name" value="Integral_membrane_YCCS_YHJK"/>
</dbReference>
<feature type="transmembrane region" description="Helical" evidence="7">
    <location>
        <begin position="71"/>
        <end position="104"/>
    </location>
</feature>
<keyword evidence="11" id="KW-1185">Reference proteome</keyword>
<dbReference type="Pfam" id="PF12805">
    <property type="entry name" value="FUSC-like"/>
    <property type="match status" value="1"/>
</dbReference>
<keyword evidence="4 7" id="KW-1133">Transmembrane helix</keyword>
<reference evidence="10 11" key="1">
    <citation type="submission" date="2022-08" db="EMBL/GenBank/DDBJ databases">
        <title>Whole genome sequencing-based tracing of a 2022 introduction and outbreak of Xanthomonas hortorum pv. pelargonii.</title>
        <authorList>
            <person name="Iruegas-Bocardo F."/>
            <person name="Weisberg A.K."/>
            <person name="Riutta E.R."/>
            <person name="Kilday K."/>
            <person name="Bonkowski J.C."/>
            <person name="Creswell T."/>
            <person name="Daughtrey M.L."/>
            <person name="Rane K."/>
            <person name="Grunwald N.J."/>
            <person name="Chang J.H."/>
            <person name="Putnam M.L."/>
        </authorList>
    </citation>
    <scope>NUCLEOTIDE SEQUENCE [LARGE SCALE GENOMIC DNA]</scope>
    <source>
        <strain evidence="10 11">22-325</strain>
    </source>
</reference>
<feature type="transmembrane region" description="Helical" evidence="7">
    <location>
        <begin position="116"/>
        <end position="132"/>
    </location>
</feature>
<dbReference type="RefSeq" id="WP_316690104.1">
    <property type="nucleotide sequence ID" value="NZ_CP103837.1"/>
</dbReference>
<gene>
    <name evidence="10" type="primary">yccS</name>
    <name evidence="10" type="ORF">NYR99_03055</name>
</gene>
<evidence type="ECO:0000256" key="4">
    <source>
        <dbReference type="ARBA" id="ARBA00022989"/>
    </source>
</evidence>
<feature type="domain" description="Integral membrane bound transporter" evidence="9">
    <location>
        <begin position="414"/>
        <end position="534"/>
    </location>
</feature>
<evidence type="ECO:0000256" key="1">
    <source>
        <dbReference type="ARBA" id="ARBA00004651"/>
    </source>
</evidence>
<feature type="transmembrane region" description="Helical" evidence="7">
    <location>
        <begin position="144"/>
        <end position="171"/>
    </location>
</feature>
<comment type="subcellular location">
    <subcellularLocation>
        <location evidence="1">Cell membrane</location>
        <topology evidence="1">Multi-pass membrane protein</topology>
    </subcellularLocation>
</comment>
<dbReference type="InterPro" id="IPR010019">
    <property type="entry name" value="Integral_membrane_YccS"/>
</dbReference>
<feature type="domain" description="Integral membrane protein YccS N-terminal" evidence="8">
    <location>
        <begin position="71"/>
        <end position="357"/>
    </location>
</feature>
<dbReference type="NCBIfam" id="TIGR01667">
    <property type="entry name" value="YCCS_YHFK"/>
    <property type="match status" value="1"/>
</dbReference>
<feature type="transmembrane region" description="Helical" evidence="7">
    <location>
        <begin position="471"/>
        <end position="488"/>
    </location>
</feature>
<comment type="similarity">
    <text evidence="6">Belongs to the YccS/YhfK family.</text>
</comment>
<feature type="transmembrane region" description="Helical" evidence="7">
    <location>
        <begin position="21"/>
        <end position="40"/>
    </location>
</feature>
<feature type="transmembrane region" description="Helical" evidence="7">
    <location>
        <begin position="493"/>
        <end position="512"/>
    </location>
</feature>
<dbReference type="EMBL" id="CP103840">
    <property type="protein sequence ID" value="WOB26976.1"/>
    <property type="molecule type" value="Genomic_DNA"/>
</dbReference>
<evidence type="ECO:0000256" key="7">
    <source>
        <dbReference type="SAM" id="Phobius"/>
    </source>
</evidence>
<dbReference type="PANTHER" id="PTHR30509">
    <property type="entry name" value="P-HYDROXYBENZOIC ACID EFFLUX PUMP SUBUNIT-RELATED"/>
    <property type="match status" value="1"/>
</dbReference>
<keyword evidence="5 7" id="KW-0472">Membrane</keyword>
<dbReference type="PANTHER" id="PTHR30509:SF8">
    <property type="entry name" value="INNER MEMBRANE PROTEIN YCCS"/>
    <property type="match status" value="1"/>
</dbReference>
<dbReference type="Proteomes" id="UP001304534">
    <property type="component" value="Chromosome"/>
</dbReference>
<dbReference type="GeneID" id="95582816"/>
<dbReference type="Pfam" id="PF13515">
    <property type="entry name" value="FUSC_2"/>
    <property type="match status" value="1"/>
</dbReference>
<sequence>MATTSFESRLSRLWAHEKASYGLRVFIALAVAMGVCWYWQQLTAVPALFLGAIASAIAETDDNWLGRIKSVLLSLQCFAAAAAAVTLLFAYPLAFVIGMAVATFSLTLLGALGERYASIAQATVALSIYAMIGMDQHGSHDPLVAWHGAALLLIGATWYGVLSILWTILFANRPVRERLSRLFFELGLYLKRKADLFEPVRQSDLHARRLALAEQNAKVVGALNAAKTAIISRFGRSGRPGVQSGLYFRLYYMAQEFHERASSSHYPYEALTDAFFHSDVLYRCQRLLALQGKACAALGEAIRLRQPFDYGDNSRLATEDLRQSLHYLHARADPALARLLGALELLVTNLQTIERKLSEAAQSDSTSDNLDTRLRDSSPHTLREMAARLGQQLTPGSVLFRHGLRMAIALVAGYAVMQSIHADNGYWILLTTAFVCRPNYGATRLRLVQRIAGTLIGLVATWALMQLFPGTEVQLLLALVAALVFFITRTDRYMLATAGITVMALFCFNLLGDGFVLIWPRLIDTVIGCVIAAAASFLILPDWQGRRLNQVMATVLASCARYLTQVLEQYASGMRDDLPYRIARRDMHNADAALSVALSNMLREPGRFRRNLDAGFRFLALSNTLLGYLSALGAHRAALDSEHDPTIARAGDYLQRALGDIATALSQRQPLPAHDETEELAMADALEQHAVQLPPKQRLVRDQLALTLRLLPKLRAAAVAVTDAPAEGAARLAVSKH</sequence>
<accession>A0ABZ0DER9</accession>
<evidence type="ECO:0000256" key="2">
    <source>
        <dbReference type="ARBA" id="ARBA00022475"/>
    </source>
</evidence>
<evidence type="ECO:0000256" key="6">
    <source>
        <dbReference type="ARBA" id="ARBA00043993"/>
    </source>
</evidence>
<dbReference type="InterPro" id="IPR049453">
    <property type="entry name" value="Memb_transporter_dom"/>
</dbReference>
<evidence type="ECO:0000256" key="5">
    <source>
        <dbReference type="ARBA" id="ARBA00023136"/>
    </source>
</evidence>
<dbReference type="InterPro" id="IPR032692">
    <property type="entry name" value="YccS_N"/>
</dbReference>
<feature type="transmembrane region" description="Helical" evidence="7">
    <location>
        <begin position="447"/>
        <end position="465"/>
    </location>
</feature>
<keyword evidence="3 7" id="KW-0812">Transmembrane</keyword>